<evidence type="ECO:0000259" key="3">
    <source>
        <dbReference type="Pfam" id="PF13810"/>
    </source>
</evidence>
<feature type="region of interest" description="Disordered" evidence="1">
    <location>
        <begin position="36"/>
        <end position="74"/>
    </location>
</feature>
<keyword evidence="5" id="KW-1185">Reference proteome</keyword>
<feature type="compositionally biased region" description="Low complexity" evidence="1">
    <location>
        <begin position="92"/>
        <end position="111"/>
    </location>
</feature>
<dbReference type="Pfam" id="PF13810">
    <property type="entry name" value="DUF4185"/>
    <property type="match status" value="1"/>
</dbReference>
<dbReference type="Proteomes" id="UP000230551">
    <property type="component" value="Unassembled WGS sequence"/>
</dbReference>
<sequence>MPPRLRIATAAASVAVLGLHSVVGLTPTAVADPCTGTVANAQPPQPMPRADTGGNMQPPTGHRPPNANSSAPLPRLGELSRSLISAFNPNAARQQAQVNPAPRPAPVQQQPAPQPQRAPEPTVPAQDVPHPAMGNTPGTAIVGWVTGIDSAANTLNRFGVSGTDLGIMWDNGDPGNNQVLMAFGDTFGYCGVSGQQWRYNVLFRTQDRQLARGINVQAGSMTNQYAGAPEIAPGYAKQIVNSIKWAPTEKGIIPTAGISVGNVQYMNIMSIRNWDSPGHWTTNFSAIAVSPDNGQHWGVYPGSVRTPAPNDVKNTQYTPGNEKFQQGAFLKGGDGYIYSYGTPAGRRGQLFISRVPQNAVPDLSRYEYWNGGSWVANNPGAAAPIADGQVGELSAQYNTYLRQYLIMYGNEAGDVLLRTAPAPQGPFSPPQMVVSAAQTPGGAYAPYLHPWSTGKELYYTLSLWSAYNVMLMKTTLP</sequence>
<comment type="caution">
    <text evidence="4">The sequence shown here is derived from an EMBL/GenBank/DDBJ whole genome shotgun (WGS) entry which is preliminary data.</text>
</comment>
<accession>A0A2G5PGY7</accession>
<feature type="compositionally biased region" description="Pro residues" evidence="1">
    <location>
        <begin position="112"/>
        <end position="122"/>
    </location>
</feature>
<name>A0A2G5PGY7_9MYCO</name>
<reference evidence="4 5" key="1">
    <citation type="journal article" date="2017" name="Infect. Genet. Evol.">
        <title>The new phylogeny of the genus Mycobacterium: The old and the news.</title>
        <authorList>
            <person name="Tortoli E."/>
            <person name="Fedrizzi T."/>
            <person name="Meehan C.J."/>
            <person name="Trovato A."/>
            <person name="Grottola A."/>
            <person name="Giacobazzi E."/>
            <person name="Serpini G.F."/>
            <person name="Tagliazucchi S."/>
            <person name="Fabio A."/>
            <person name="Bettua C."/>
            <person name="Bertorelli R."/>
            <person name="Frascaro F."/>
            <person name="De Sanctis V."/>
            <person name="Pecorari M."/>
            <person name="Jousson O."/>
            <person name="Segata N."/>
            <person name="Cirillo D.M."/>
        </authorList>
    </citation>
    <scope>NUCLEOTIDE SEQUENCE [LARGE SCALE GENOMIC DNA]</scope>
    <source>
        <strain evidence="4 5">CIP1034565</strain>
    </source>
</reference>
<proteinExistence type="predicted"/>
<dbReference type="OrthoDB" id="284233at2"/>
<feature type="domain" description="DUF4185" evidence="3">
    <location>
        <begin position="150"/>
        <end position="473"/>
    </location>
</feature>
<dbReference type="InterPro" id="IPR025442">
    <property type="entry name" value="DUF4185"/>
</dbReference>
<feature type="region of interest" description="Disordered" evidence="1">
    <location>
        <begin position="92"/>
        <end position="127"/>
    </location>
</feature>
<gene>
    <name evidence="4" type="ORF">CQY22_003050</name>
</gene>
<organism evidence="4 5">
    <name type="scientific">Mycolicibacterium brumae</name>
    <dbReference type="NCBI Taxonomy" id="85968"/>
    <lineage>
        <taxon>Bacteria</taxon>
        <taxon>Bacillati</taxon>
        <taxon>Actinomycetota</taxon>
        <taxon>Actinomycetes</taxon>
        <taxon>Mycobacteriales</taxon>
        <taxon>Mycobacteriaceae</taxon>
        <taxon>Mycolicibacterium</taxon>
    </lineage>
</organism>
<evidence type="ECO:0000313" key="5">
    <source>
        <dbReference type="Proteomes" id="UP000230551"/>
    </source>
</evidence>
<keyword evidence="2" id="KW-0732">Signal</keyword>
<evidence type="ECO:0000256" key="2">
    <source>
        <dbReference type="SAM" id="SignalP"/>
    </source>
</evidence>
<dbReference type="AlphaFoldDB" id="A0A2G5PGY7"/>
<dbReference type="RefSeq" id="WP_090587787.1">
    <property type="nucleotide sequence ID" value="NZ_CP104302.1"/>
</dbReference>
<protein>
    <submittedName>
        <fullName evidence="4">DUF4185 domain-containing protein</fullName>
    </submittedName>
</protein>
<feature type="chain" id="PRO_5013902320" evidence="2">
    <location>
        <begin position="32"/>
        <end position="477"/>
    </location>
</feature>
<dbReference type="EMBL" id="PDCN02000002">
    <property type="protein sequence ID" value="PIB77234.1"/>
    <property type="molecule type" value="Genomic_DNA"/>
</dbReference>
<dbReference type="STRING" id="85968.GCA_900073015_01343"/>
<evidence type="ECO:0000256" key="1">
    <source>
        <dbReference type="SAM" id="MobiDB-lite"/>
    </source>
</evidence>
<feature type="signal peptide" evidence="2">
    <location>
        <begin position="1"/>
        <end position="31"/>
    </location>
</feature>
<evidence type="ECO:0000313" key="4">
    <source>
        <dbReference type="EMBL" id="PIB77234.1"/>
    </source>
</evidence>